<accession>A0ACB9SD24</accession>
<comment type="caution">
    <text evidence="1">The sequence shown here is derived from an EMBL/GenBank/DDBJ whole genome shotgun (WGS) entry which is preliminary data.</text>
</comment>
<name>A0ACB9SD24_9MYRT</name>
<dbReference type="EMBL" id="CM042880">
    <property type="protein sequence ID" value="KAI4389095.1"/>
    <property type="molecule type" value="Genomic_DNA"/>
</dbReference>
<dbReference type="Proteomes" id="UP001057402">
    <property type="component" value="Chromosome 1"/>
</dbReference>
<evidence type="ECO:0000313" key="1">
    <source>
        <dbReference type="EMBL" id="KAI4389095.1"/>
    </source>
</evidence>
<protein>
    <submittedName>
        <fullName evidence="1">Uncharacterized protein</fullName>
    </submittedName>
</protein>
<proteinExistence type="predicted"/>
<keyword evidence="2" id="KW-1185">Reference proteome</keyword>
<organism evidence="1 2">
    <name type="scientific">Melastoma candidum</name>
    <dbReference type="NCBI Taxonomy" id="119954"/>
    <lineage>
        <taxon>Eukaryota</taxon>
        <taxon>Viridiplantae</taxon>
        <taxon>Streptophyta</taxon>
        <taxon>Embryophyta</taxon>
        <taxon>Tracheophyta</taxon>
        <taxon>Spermatophyta</taxon>
        <taxon>Magnoliopsida</taxon>
        <taxon>eudicotyledons</taxon>
        <taxon>Gunneridae</taxon>
        <taxon>Pentapetalae</taxon>
        <taxon>rosids</taxon>
        <taxon>malvids</taxon>
        <taxon>Myrtales</taxon>
        <taxon>Melastomataceae</taxon>
        <taxon>Melastomatoideae</taxon>
        <taxon>Melastomateae</taxon>
        <taxon>Melastoma</taxon>
    </lineage>
</organism>
<sequence length="109" mass="12015">MSHDHPLFLALIFSRIRAPVGEGRIPQASMVRLHNRSQGRDLSRRALQDDIATLELQNAVVGHGNGTLLHVGQKYGRQCASLGSSLEETLAILDHIVDTYEFLPLSQMG</sequence>
<gene>
    <name evidence="1" type="ORF">MLD38_001358</name>
</gene>
<evidence type="ECO:0000313" key="2">
    <source>
        <dbReference type="Proteomes" id="UP001057402"/>
    </source>
</evidence>
<reference evidence="2" key="1">
    <citation type="journal article" date="2023" name="Front. Plant Sci.">
        <title>Chromosomal-level genome assembly of Melastoma candidum provides insights into trichome evolution.</title>
        <authorList>
            <person name="Zhong Y."/>
            <person name="Wu W."/>
            <person name="Sun C."/>
            <person name="Zou P."/>
            <person name="Liu Y."/>
            <person name="Dai S."/>
            <person name="Zhou R."/>
        </authorList>
    </citation>
    <scope>NUCLEOTIDE SEQUENCE [LARGE SCALE GENOMIC DNA]</scope>
</reference>